<protein>
    <submittedName>
        <fullName evidence="3">Uncharacterized protein</fullName>
    </submittedName>
</protein>
<feature type="transmembrane region" description="Helical" evidence="2">
    <location>
        <begin position="119"/>
        <end position="141"/>
    </location>
</feature>
<accession>A0ABS2UQK4</accession>
<feature type="region of interest" description="Disordered" evidence="1">
    <location>
        <begin position="1"/>
        <end position="48"/>
    </location>
</feature>
<keyword evidence="2" id="KW-0812">Transmembrane</keyword>
<dbReference type="RefSeq" id="WP_205373884.1">
    <property type="nucleotide sequence ID" value="NZ_JAFEJA010000001.1"/>
</dbReference>
<evidence type="ECO:0000256" key="2">
    <source>
        <dbReference type="SAM" id="Phobius"/>
    </source>
</evidence>
<sequence>MTEPRAPREEEPEYDWGPDEPAAAPAHPPTQAYGVPHDPTRAEGESLARQAAYQPTVGAGVPLPAQGAGAPAAGAQPLITIGDITVLADSVVTPAGTMPLRGAVWNAVDHSRTEKKTPVYAIVLAVLFVAACGLGLLFLLLSEKRTTGFIQVTVTGGGHHHTTAVPAKGPETWTEVMGQVTYARSISASAM</sequence>
<proteinExistence type="predicted"/>
<comment type="caution">
    <text evidence="3">The sequence shown here is derived from an EMBL/GenBank/DDBJ whole genome shotgun (WGS) entry which is preliminary data.</text>
</comment>
<dbReference type="EMBL" id="JAFEJA010000001">
    <property type="protein sequence ID" value="MBM9619794.1"/>
    <property type="molecule type" value="Genomic_DNA"/>
</dbReference>
<dbReference type="Proteomes" id="UP000664109">
    <property type="component" value="Unassembled WGS sequence"/>
</dbReference>
<name>A0ABS2UQK4_9ACTN</name>
<keyword evidence="2" id="KW-0472">Membrane</keyword>
<keyword evidence="2" id="KW-1133">Transmembrane helix</keyword>
<gene>
    <name evidence="3" type="ORF">JE024_13815</name>
</gene>
<organism evidence="3 4">
    <name type="scientific">Streptomyces zhihengii</name>
    <dbReference type="NCBI Taxonomy" id="1818004"/>
    <lineage>
        <taxon>Bacteria</taxon>
        <taxon>Bacillati</taxon>
        <taxon>Actinomycetota</taxon>
        <taxon>Actinomycetes</taxon>
        <taxon>Kitasatosporales</taxon>
        <taxon>Streptomycetaceae</taxon>
        <taxon>Streptomyces</taxon>
    </lineage>
</organism>
<evidence type="ECO:0000256" key="1">
    <source>
        <dbReference type="SAM" id="MobiDB-lite"/>
    </source>
</evidence>
<evidence type="ECO:0000313" key="3">
    <source>
        <dbReference type="EMBL" id="MBM9619794.1"/>
    </source>
</evidence>
<evidence type="ECO:0000313" key="4">
    <source>
        <dbReference type="Proteomes" id="UP000664109"/>
    </source>
</evidence>
<keyword evidence="4" id="KW-1185">Reference proteome</keyword>
<reference evidence="3 4" key="1">
    <citation type="journal article" date="2016" name="Arch. Microbiol.">
        <title>Streptomyces zhihengii sp. nov., isolated from rhizospheric soil of Psammosilene tunicoides.</title>
        <authorList>
            <person name="Huang M.J."/>
            <person name="Fei J.J."/>
            <person name="Salam N."/>
            <person name="Kim C.J."/>
            <person name="Hozzein W.N."/>
            <person name="Xiao M."/>
            <person name="Huang H.Q."/>
            <person name="Li W.J."/>
        </authorList>
    </citation>
    <scope>NUCLEOTIDE SEQUENCE [LARGE SCALE GENOMIC DNA]</scope>
    <source>
        <strain evidence="3 4">YIM T102</strain>
    </source>
</reference>